<dbReference type="Gene3D" id="2.30.30.290">
    <property type="entry name" value="YopX-like domains"/>
    <property type="match status" value="1"/>
</dbReference>
<evidence type="ECO:0000259" key="1">
    <source>
        <dbReference type="Pfam" id="PF09643"/>
    </source>
</evidence>
<comment type="caution">
    <text evidence="2">The sequence shown here is derived from an EMBL/GenBank/DDBJ whole genome shotgun (WGS) entry which is preliminary data.</text>
</comment>
<protein>
    <recommendedName>
        <fullName evidence="1">YopX protein domain-containing protein</fullName>
    </recommendedName>
</protein>
<evidence type="ECO:0000313" key="2">
    <source>
        <dbReference type="EMBL" id="TQR28342.1"/>
    </source>
</evidence>
<organism evidence="2 3">
    <name type="scientific">Lysinibacillus sphaericus</name>
    <name type="common">Bacillus sphaericus</name>
    <dbReference type="NCBI Taxonomy" id="1421"/>
    <lineage>
        <taxon>Bacteria</taxon>
        <taxon>Bacillati</taxon>
        <taxon>Bacillota</taxon>
        <taxon>Bacilli</taxon>
        <taxon>Bacillales</taxon>
        <taxon>Bacillaceae</taxon>
        <taxon>Lysinibacillus</taxon>
    </lineage>
</organism>
<evidence type="ECO:0000313" key="3">
    <source>
        <dbReference type="Proteomes" id="UP000317944"/>
    </source>
</evidence>
<dbReference type="NCBIfam" id="TIGR01671">
    <property type="entry name" value="phage_TIGR01671"/>
    <property type="match status" value="1"/>
</dbReference>
<dbReference type="Pfam" id="PF09643">
    <property type="entry name" value="YopX"/>
    <property type="match status" value="1"/>
</dbReference>
<sequence>MREIKFRAWSKEGNRTVFMDENGWYNKAFIGKNGCWQTAQLGVIMKEDKVIKMQYTGLKDKNDKEIYEGDIVSLELEAKNECSYTRKSKITFNDAYACFYLEDLKPSRDFWDETPTADGPIVYYVEGEHEFEVIGNIYENPELLEELQNGTK</sequence>
<dbReference type="InterPro" id="IPR023385">
    <property type="entry name" value="YopX-like_C"/>
</dbReference>
<name>A0A544U8D2_LYSSH</name>
<dbReference type="Proteomes" id="UP000317944">
    <property type="component" value="Unassembled WGS sequence"/>
</dbReference>
<dbReference type="OrthoDB" id="1809393at2"/>
<dbReference type="AlphaFoldDB" id="A0A544U8D2"/>
<reference evidence="2 3" key="1">
    <citation type="submission" date="2018-03" db="EMBL/GenBank/DDBJ databases">
        <title>Aerobic endospore-forming bacteria genome sequencing and assembly.</title>
        <authorList>
            <person name="Cavalcante D.A."/>
            <person name="Driks A."/>
            <person name="Putonti C."/>
            <person name="De-Souza M.T."/>
        </authorList>
    </citation>
    <scope>NUCLEOTIDE SEQUENCE [LARGE SCALE GENOMIC DNA]</scope>
    <source>
        <strain evidence="2 3">SDF0037</strain>
    </source>
</reference>
<gene>
    <name evidence="2" type="ORF">C7Y47_22135</name>
</gene>
<dbReference type="InterPro" id="IPR019096">
    <property type="entry name" value="YopX_protein"/>
</dbReference>
<dbReference type="SUPFAM" id="SSF159006">
    <property type="entry name" value="YopX-like"/>
    <property type="match status" value="1"/>
</dbReference>
<accession>A0A544U8D2</accession>
<dbReference type="InterPro" id="IPR010024">
    <property type="entry name" value="CHP16711"/>
</dbReference>
<feature type="domain" description="YopX protein" evidence="1">
    <location>
        <begin position="5"/>
        <end position="145"/>
    </location>
</feature>
<proteinExistence type="predicted"/>
<dbReference type="EMBL" id="SADV01000031">
    <property type="protein sequence ID" value="TQR28342.1"/>
    <property type="molecule type" value="Genomic_DNA"/>
</dbReference>
<dbReference type="RefSeq" id="WP_142510713.1">
    <property type="nucleotide sequence ID" value="NZ_SADV01000031.1"/>
</dbReference>